<dbReference type="PANTHER" id="PTHR34873:SF3">
    <property type="entry name" value="ADDICTION MODULE TOXIN, HICA FAMILY"/>
    <property type="match status" value="1"/>
</dbReference>
<evidence type="ECO:0000313" key="9">
    <source>
        <dbReference type="EMBL" id="VFK46398.1"/>
    </source>
</evidence>
<evidence type="ECO:0000256" key="3">
    <source>
        <dbReference type="ARBA" id="ARBA00022722"/>
    </source>
</evidence>
<dbReference type="EMBL" id="CAADFR010000070">
    <property type="protein sequence ID" value="VFK40761.1"/>
    <property type="molecule type" value="Genomic_DNA"/>
</dbReference>
<evidence type="ECO:0000256" key="7">
    <source>
        <dbReference type="ARBA" id="ARBA00023016"/>
    </source>
</evidence>
<dbReference type="SUPFAM" id="SSF54786">
    <property type="entry name" value="YcfA/nrd intein domain"/>
    <property type="match status" value="1"/>
</dbReference>
<keyword evidence="2" id="KW-1277">Toxin-antitoxin system</keyword>
<proteinExistence type="inferred from homology"/>
<dbReference type="InterPro" id="IPR038570">
    <property type="entry name" value="HicA_sf"/>
</dbReference>
<keyword evidence="6" id="KW-0694">RNA-binding</keyword>
<evidence type="ECO:0000256" key="6">
    <source>
        <dbReference type="ARBA" id="ARBA00022884"/>
    </source>
</evidence>
<keyword evidence="7" id="KW-0346">Stress response</keyword>
<dbReference type="AlphaFoldDB" id="A0A450YGW2"/>
<reference evidence="8" key="1">
    <citation type="submission" date="2019-02" db="EMBL/GenBank/DDBJ databases">
        <authorList>
            <person name="Gruber-Vodicka R. H."/>
            <person name="Seah K. B. B."/>
        </authorList>
    </citation>
    <scope>NUCLEOTIDE SEQUENCE</scope>
    <source>
        <strain evidence="9">BECK_S1320</strain>
        <strain evidence="8">BECK_S1321</strain>
    </source>
</reference>
<organism evidence="8">
    <name type="scientific">Candidatus Kentrum sp. SD</name>
    <dbReference type="NCBI Taxonomy" id="2126332"/>
    <lineage>
        <taxon>Bacteria</taxon>
        <taxon>Pseudomonadati</taxon>
        <taxon>Pseudomonadota</taxon>
        <taxon>Gammaproteobacteria</taxon>
        <taxon>Candidatus Kentrum</taxon>
    </lineage>
</organism>
<dbReference type="GO" id="GO:0003729">
    <property type="term" value="F:mRNA binding"/>
    <property type="evidence" value="ECO:0007669"/>
    <property type="project" value="InterPro"/>
</dbReference>
<name>A0A450YGW2_9GAMM</name>
<evidence type="ECO:0000256" key="4">
    <source>
        <dbReference type="ARBA" id="ARBA00022759"/>
    </source>
</evidence>
<dbReference type="GO" id="GO:0004519">
    <property type="term" value="F:endonuclease activity"/>
    <property type="evidence" value="ECO:0007669"/>
    <property type="project" value="UniProtKB-KW"/>
</dbReference>
<comment type="similarity">
    <text evidence="1">Belongs to the HicA mRNA interferase family.</text>
</comment>
<gene>
    <name evidence="9" type="ORF">BECKSD772E_GA0070983_107217</name>
    <name evidence="8" type="ORF">BECKSD772F_GA0070984_107017</name>
</gene>
<evidence type="ECO:0000256" key="1">
    <source>
        <dbReference type="ARBA" id="ARBA00006620"/>
    </source>
</evidence>
<evidence type="ECO:0000313" key="8">
    <source>
        <dbReference type="EMBL" id="VFK40761.1"/>
    </source>
</evidence>
<keyword evidence="3" id="KW-0540">Nuclease</keyword>
<dbReference type="Gene3D" id="3.30.920.30">
    <property type="entry name" value="Hypothetical protein"/>
    <property type="match status" value="1"/>
</dbReference>
<keyword evidence="4" id="KW-0255">Endonuclease</keyword>
<dbReference type="InterPro" id="IPR012933">
    <property type="entry name" value="HicA_mRNA_interferase"/>
</dbReference>
<keyword evidence="5" id="KW-0378">Hydrolase</keyword>
<dbReference type="PANTHER" id="PTHR34873">
    <property type="entry name" value="SSR1766 PROTEIN"/>
    <property type="match status" value="1"/>
</dbReference>
<dbReference type="GO" id="GO:0016787">
    <property type="term" value="F:hydrolase activity"/>
    <property type="evidence" value="ECO:0007669"/>
    <property type="project" value="UniProtKB-KW"/>
</dbReference>
<protein>
    <submittedName>
        <fullName evidence="8">Predicted RNA binding protein YcfA, dsRBD-like fold, HicA-like mRNA interferase family</fullName>
    </submittedName>
</protein>
<dbReference type="Pfam" id="PF07927">
    <property type="entry name" value="HicA_toxin"/>
    <property type="match status" value="1"/>
</dbReference>
<dbReference type="EMBL" id="CAADFU010000072">
    <property type="protein sequence ID" value="VFK46398.1"/>
    <property type="molecule type" value="Genomic_DNA"/>
</dbReference>
<evidence type="ECO:0000256" key="2">
    <source>
        <dbReference type="ARBA" id="ARBA00022649"/>
    </source>
</evidence>
<sequence>MKTISGKTLCKILASRGWKLKRINGSHHIFSHPTNPNILTVPVHGNRDLKRGTLSRLLDSAELTEKDI</sequence>
<evidence type="ECO:0000256" key="5">
    <source>
        <dbReference type="ARBA" id="ARBA00022801"/>
    </source>
</evidence>
<accession>A0A450YGW2</accession>